<evidence type="ECO:0000256" key="2">
    <source>
        <dbReference type="ARBA" id="ARBA00023015"/>
    </source>
</evidence>
<dbReference type="InterPro" id="IPR036390">
    <property type="entry name" value="WH_DNA-bd_sf"/>
</dbReference>
<dbReference type="InterPro" id="IPR036388">
    <property type="entry name" value="WH-like_DNA-bd_sf"/>
</dbReference>
<dbReference type="SUPFAM" id="SSF46785">
    <property type="entry name" value="Winged helix' DNA-binding domain"/>
    <property type="match status" value="1"/>
</dbReference>
<accession>A0A7X3LSS5</accession>
<dbReference type="PANTHER" id="PTHR30363">
    <property type="entry name" value="HTH-TYPE TRANSCRIPTIONAL REGULATOR SRLR-RELATED"/>
    <property type="match status" value="1"/>
</dbReference>
<keyword evidence="1" id="KW-0678">Repressor</keyword>
<name>A0A7X3LSS5_9HYPH</name>
<keyword evidence="2" id="KW-0805">Transcription regulation</keyword>
<dbReference type="Pfam" id="PF00455">
    <property type="entry name" value="DeoRC"/>
    <property type="match status" value="1"/>
</dbReference>
<evidence type="ECO:0000313" key="6">
    <source>
        <dbReference type="Proteomes" id="UP000433101"/>
    </source>
</evidence>
<dbReference type="PANTHER" id="PTHR30363:SF4">
    <property type="entry name" value="GLYCEROL-3-PHOSPHATE REGULON REPRESSOR"/>
    <property type="match status" value="1"/>
</dbReference>
<evidence type="ECO:0000256" key="1">
    <source>
        <dbReference type="ARBA" id="ARBA00022491"/>
    </source>
</evidence>
<reference evidence="5 6" key="1">
    <citation type="submission" date="2019-12" db="EMBL/GenBank/DDBJ databases">
        <authorList>
            <person name="Li M."/>
        </authorList>
    </citation>
    <scope>NUCLEOTIDE SEQUENCE [LARGE SCALE GENOMIC DNA]</scope>
    <source>
        <strain evidence="5 6">GBMRC 2046</strain>
    </source>
</reference>
<dbReference type="InterPro" id="IPR037171">
    <property type="entry name" value="NagB/RpiA_transferase-like"/>
</dbReference>
<gene>
    <name evidence="5" type="ORF">GR183_05895</name>
</gene>
<proteinExistence type="predicted"/>
<evidence type="ECO:0000313" key="5">
    <source>
        <dbReference type="EMBL" id="MXN64429.1"/>
    </source>
</evidence>
<sequence>MDAYPNHTQRQILNELRKVGGLQKISVLAETLDISGETVRRNVKRLVEMGTVEKSHGSVQLIDQEEQEEGNLQERLNLNQAAKKRIAGFVARMIPNECSLFLDIGSTTAFIADALRGHRKLMIVTNSVYVAYRLSMRNENRVFMAGGELRGEDGGAFGADAMAFVSNFHTDFAILSTAGLDPRNGFTLFDLEEAKFSRHIMGNSGTRIMACDSSKFGREGAVTIGNPEQVDHLVTDTTPPEALQVAMRDWGIEVHLADWVKNAAAGS</sequence>
<dbReference type="SMART" id="SM00420">
    <property type="entry name" value="HTH_DEOR"/>
    <property type="match status" value="1"/>
</dbReference>
<dbReference type="SMART" id="SM01134">
    <property type="entry name" value="DeoRC"/>
    <property type="match status" value="1"/>
</dbReference>
<dbReference type="SUPFAM" id="SSF100950">
    <property type="entry name" value="NagB/RpiA/CoA transferase-like"/>
    <property type="match status" value="1"/>
</dbReference>
<comment type="caution">
    <text evidence="5">The sequence shown here is derived from an EMBL/GenBank/DDBJ whole genome shotgun (WGS) entry which is preliminary data.</text>
</comment>
<evidence type="ECO:0000256" key="3">
    <source>
        <dbReference type="ARBA" id="ARBA00023163"/>
    </source>
</evidence>
<evidence type="ECO:0000259" key="4">
    <source>
        <dbReference type="PROSITE" id="PS51000"/>
    </source>
</evidence>
<dbReference type="InterPro" id="IPR014036">
    <property type="entry name" value="DeoR-like_C"/>
</dbReference>
<organism evidence="5 6">
    <name type="scientific">Stappia sediminis</name>
    <dbReference type="NCBI Taxonomy" id="2692190"/>
    <lineage>
        <taxon>Bacteria</taxon>
        <taxon>Pseudomonadati</taxon>
        <taxon>Pseudomonadota</taxon>
        <taxon>Alphaproteobacteria</taxon>
        <taxon>Hyphomicrobiales</taxon>
        <taxon>Stappiaceae</taxon>
        <taxon>Stappia</taxon>
    </lineage>
</organism>
<dbReference type="RefSeq" id="WP_160774651.1">
    <property type="nucleotide sequence ID" value="NZ_WUMV01000002.1"/>
</dbReference>
<protein>
    <submittedName>
        <fullName evidence="5">Winged helix-turn-helix transcriptional regulator</fullName>
    </submittedName>
</protein>
<dbReference type="Pfam" id="PF08220">
    <property type="entry name" value="HTH_DeoR"/>
    <property type="match status" value="1"/>
</dbReference>
<dbReference type="Gene3D" id="1.10.10.10">
    <property type="entry name" value="Winged helix-like DNA-binding domain superfamily/Winged helix DNA-binding domain"/>
    <property type="match status" value="1"/>
</dbReference>
<dbReference type="Proteomes" id="UP000433101">
    <property type="component" value="Unassembled WGS sequence"/>
</dbReference>
<dbReference type="InterPro" id="IPR050313">
    <property type="entry name" value="Carb_Metab_HTH_regulators"/>
</dbReference>
<dbReference type="AlphaFoldDB" id="A0A7X3LSS5"/>
<keyword evidence="3" id="KW-0804">Transcription</keyword>
<feature type="domain" description="HTH deoR-type" evidence="4">
    <location>
        <begin position="6"/>
        <end position="61"/>
    </location>
</feature>
<dbReference type="PROSITE" id="PS51000">
    <property type="entry name" value="HTH_DEOR_2"/>
    <property type="match status" value="1"/>
</dbReference>
<dbReference type="EMBL" id="WUMV01000002">
    <property type="protein sequence ID" value="MXN64429.1"/>
    <property type="molecule type" value="Genomic_DNA"/>
</dbReference>
<dbReference type="Gene3D" id="3.30.750.70">
    <property type="entry name" value="4-hydroxybutyrate coenzyme like domains"/>
    <property type="match status" value="1"/>
</dbReference>
<dbReference type="InterPro" id="IPR001034">
    <property type="entry name" value="DeoR_HTH"/>
</dbReference>
<keyword evidence="6" id="KW-1185">Reference proteome</keyword>
<dbReference type="GO" id="GO:0003700">
    <property type="term" value="F:DNA-binding transcription factor activity"/>
    <property type="evidence" value="ECO:0007669"/>
    <property type="project" value="InterPro"/>
</dbReference>